<dbReference type="Gene3D" id="3.30.530.20">
    <property type="match status" value="1"/>
</dbReference>
<feature type="domain" description="Activator of Hsp90 ATPase homologue 1/2-like C-terminal" evidence="2">
    <location>
        <begin position="17"/>
        <end position="143"/>
    </location>
</feature>
<proteinExistence type="inferred from homology"/>
<sequence length="150" mass="17269">MTDGPLSITVSRLFRHRRERVFRAFSVAHKMAQWFTPHKDIRVQVLALQFEPQGAFRFRWDNPDGSHTIVGGRFQHISPPEELVFTWLWESPDPHAGILTHVVVQFLDRDGHTEVVIKHSRLPSEESCARHKEGWDGALATLDGWLPAND</sequence>
<dbReference type="SUPFAM" id="SSF55961">
    <property type="entry name" value="Bet v1-like"/>
    <property type="match status" value="1"/>
</dbReference>
<evidence type="ECO:0000256" key="1">
    <source>
        <dbReference type="ARBA" id="ARBA00006817"/>
    </source>
</evidence>
<dbReference type="InterPro" id="IPR013538">
    <property type="entry name" value="ASHA1/2-like_C"/>
</dbReference>
<dbReference type="EMBL" id="CP071793">
    <property type="protein sequence ID" value="QTD53811.1"/>
    <property type="molecule type" value="Genomic_DNA"/>
</dbReference>
<keyword evidence="4" id="KW-1185">Reference proteome</keyword>
<dbReference type="InterPro" id="IPR023393">
    <property type="entry name" value="START-like_dom_sf"/>
</dbReference>
<name>A0A8A4TX78_SULCO</name>
<dbReference type="KEGG" id="scor:J3U87_15280"/>
<organism evidence="3 4">
    <name type="scientific">Sulfidibacter corallicola</name>
    <dbReference type="NCBI Taxonomy" id="2818388"/>
    <lineage>
        <taxon>Bacteria</taxon>
        <taxon>Pseudomonadati</taxon>
        <taxon>Acidobacteriota</taxon>
        <taxon>Holophagae</taxon>
        <taxon>Acanthopleuribacterales</taxon>
        <taxon>Acanthopleuribacteraceae</taxon>
        <taxon>Sulfidibacter</taxon>
    </lineage>
</organism>
<evidence type="ECO:0000313" key="4">
    <source>
        <dbReference type="Proteomes" id="UP000663929"/>
    </source>
</evidence>
<dbReference type="AlphaFoldDB" id="A0A8A4TX78"/>
<protein>
    <submittedName>
        <fullName evidence="3">SRPBCC domain-containing protein</fullName>
    </submittedName>
</protein>
<comment type="similarity">
    <text evidence="1">Belongs to the AHA1 family.</text>
</comment>
<evidence type="ECO:0000313" key="3">
    <source>
        <dbReference type="EMBL" id="QTD53811.1"/>
    </source>
</evidence>
<gene>
    <name evidence="3" type="ORF">J3U87_15280</name>
</gene>
<accession>A0A8A4TX78</accession>
<dbReference type="Proteomes" id="UP000663929">
    <property type="component" value="Chromosome"/>
</dbReference>
<evidence type="ECO:0000259" key="2">
    <source>
        <dbReference type="Pfam" id="PF08327"/>
    </source>
</evidence>
<dbReference type="Pfam" id="PF08327">
    <property type="entry name" value="AHSA1"/>
    <property type="match status" value="1"/>
</dbReference>
<dbReference type="RefSeq" id="WP_237383911.1">
    <property type="nucleotide sequence ID" value="NZ_CP071793.1"/>
</dbReference>
<reference evidence="3" key="1">
    <citation type="submission" date="2021-03" db="EMBL/GenBank/DDBJ databases">
        <title>Acanthopleuribacteraceae sp. M133.</title>
        <authorList>
            <person name="Wang G."/>
        </authorList>
    </citation>
    <scope>NUCLEOTIDE SEQUENCE</scope>
    <source>
        <strain evidence="3">M133</strain>
    </source>
</reference>
<dbReference type="CDD" id="cd07814">
    <property type="entry name" value="SRPBCC_CalC_Aha1-like"/>
    <property type="match status" value="1"/>
</dbReference>